<comment type="caution">
    <text evidence="1">The sequence shown here is derived from an EMBL/GenBank/DDBJ whole genome shotgun (WGS) entry which is preliminary data.</text>
</comment>
<dbReference type="AlphaFoldDB" id="A0AA39PG35"/>
<organism evidence="1 2">
    <name type="scientific">Armillaria luteobubalina</name>
    <dbReference type="NCBI Taxonomy" id="153913"/>
    <lineage>
        <taxon>Eukaryota</taxon>
        <taxon>Fungi</taxon>
        <taxon>Dikarya</taxon>
        <taxon>Basidiomycota</taxon>
        <taxon>Agaricomycotina</taxon>
        <taxon>Agaricomycetes</taxon>
        <taxon>Agaricomycetidae</taxon>
        <taxon>Agaricales</taxon>
        <taxon>Marasmiineae</taxon>
        <taxon>Physalacriaceae</taxon>
        <taxon>Armillaria</taxon>
    </lineage>
</organism>
<evidence type="ECO:0000313" key="1">
    <source>
        <dbReference type="EMBL" id="KAK0482929.1"/>
    </source>
</evidence>
<accession>A0AA39PG35</accession>
<reference evidence="1" key="1">
    <citation type="submission" date="2023-06" db="EMBL/GenBank/DDBJ databases">
        <authorList>
            <consortium name="Lawrence Berkeley National Laboratory"/>
            <person name="Ahrendt S."/>
            <person name="Sahu N."/>
            <person name="Indic B."/>
            <person name="Wong-Bajracharya J."/>
            <person name="Merenyi Z."/>
            <person name="Ke H.-M."/>
            <person name="Monk M."/>
            <person name="Kocsube S."/>
            <person name="Drula E."/>
            <person name="Lipzen A."/>
            <person name="Balint B."/>
            <person name="Henrissat B."/>
            <person name="Andreopoulos B."/>
            <person name="Martin F.M."/>
            <person name="Harder C.B."/>
            <person name="Rigling D."/>
            <person name="Ford K.L."/>
            <person name="Foster G.D."/>
            <person name="Pangilinan J."/>
            <person name="Papanicolaou A."/>
            <person name="Barry K."/>
            <person name="LaButti K."/>
            <person name="Viragh M."/>
            <person name="Koriabine M."/>
            <person name="Yan M."/>
            <person name="Riley R."/>
            <person name="Champramary S."/>
            <person name="Plett K.L."/>
            <person name="Tsai I.J."/>
            <person name="Slot J."/>
            <person name="Sipos G."/>
            <person name="Plett J."/>
            <person name="Nagy L.G."/>
            <person name="Grigoriev I.V."/>
        </authorList>
    </citation>
    <scope>NUCLEOTIDE SEQUENCE</scope>
    <source>
        <strain evidence="1">HWK02</strain>
    </source>
</reference>
<dbReference type="Proteomes" id="UP001175228">
    <property type="component" value="Unassembled WGS sequence"/>
</dbReference>
<name>A0AA39PG35_9AGAR</name>
<keyword evidence="2" id="KW-1185">Reference proteome</keyword>
<gene>
    <name evidence="1" type="ORF">EDD18DRAFT_1112446</name>
</gene>
<proteinExistence type="predicted"/>
<evidence type="ECO:0000313" key="2">
    <source>
        <dbReference type="Proteomes" id="UP001175228"/>
    </source>
</evidence>
<dbReference type="EMBL" id="JAUEPU010000063">
    <property type="protein sequence ID" value="KAK0482929.1"/>
    <property type="molecule type" value="Genomic_DNA"/>
</dbReference>
<sequence length="204" mass="23124">MLMDCMELSRDGTTQWVPRNIANIDHRIKPLLWLEILFPDLCRKFPSIFFGEHNLDFSKKLSSILSITLSAIDDAHVQKPMEQTQVVLDTLVNNDLHHPLVWKRVLECDTVQKRLFDDPENFLTDEPCQGSFMEFWGRPYATSGPPSTVMLGLPPNGGTSPSGQIFLVTSGTNTAQVHPVYPLQKLLSLELNVFNQSRAQLPDY</sequence>
<protein>
    <submittedName>
        <fullName evidence="1">Uncharacterized protein</fullName>
    </submittedName>
</protein>